<evidence type="ECO:0000313" key="3">
    <source>
        <dbReference type="Proteomes" id="UP001595075"/>
    </source>
</evidence>
<sequence>MMRRSSLLQRLNDIHTRVPGNVEEEGRVNYSGSNPPKEVTPHGNRRHRSTWSSDRYHIWRDRQAIMSFCFSRHEPLRLLDLMDLIFKITFND</sequence>
<evidence type="ECO:0000313" key="2">
    <source>
        <dbReference type="EMBL" id="KAL2065373.1"/>
    </source>
</evidence>
<comment type="caution">
    <text evidence="2">The sequence shown here is derived from an EMBL/GenBank/DDBJ whole genome shotgun (WGS) entry which is preliminary data.</text>
</comment>
<name>A0ABR4C604_9HELO</name>
<keyword evidence="3" id="KW-1185">Reference proteome</keyword>
<proteinExistence type="predicted"/>
<organism evidence="2 3">
    <name type="scientific">Oculimacula yallundae</name>
    <dbReference type="NCBI Taxonomy" id="86028"/>
    <lineage>
        <taxon>Eukaryota</taxon>
        <taxon>Fungi</taxon>
        <taxon>Dikarya</taxon>
        <taxon>Ascomycota</taxon>
        <taxon>Pezizomycotina</taxon>
        <taxon>Leotiomycetes</taxon>
        <taxon>Helotiales</taxon>
        <taxon>Ploettnerulaceae</taxon>
        <taxon>Oculimacula</taxon>
    </lineage>
</organism>
<dbReference type="Proteomes" id="UP001595075">
    <property type="component" value="Unassembled WGS sequence"/>
</dbReference>
<feature type="region of interest" description="Disordered" evidence="1">
    <location>
        <begin position="22"/>
        <end position="47"/>
    </location>
</feature>
<dbReference type="EMBL" id="JAZHXI010000012">
    <property type="protein sequence ID" value="KAL2065373.1"/>
    <property type="molecule type" value="Genomic_DNA"/>
</dbReference>
<accession>A0ABR4C604</accession>
<reference evidence="2 3" key="1">
    <citation type="journal article" date="2024" name="Commun. Biol.">
        <title>Comparative genomic analysis of thermophilic fungi reveals convergent evolutionary adaptations and gene losses.</title>
        <authorList>
            <person name="Steindorff A.S."/>
            <person name="Aguilar-Pontes M.V."/>
            <person name="Robinson A.J."/>
            <person name="Andreopoulos B."/>
            <person name="LaButti K."/>
            <person name="Kuo A."/>
            <person name="Mondo S."/>
            <person name="Riley R."/>
            <person name="Otillar R."/>
            <person name="Haridas S."/>
            <person name="Lipzen A."/>
            <person name="Grimwood J."/>
            <person name="Schmutz J."/>
            <person name="Clum A."/>
            <person name="Reid I.D."/>
            <person name="Moisan M.C."/>
            <person name="Butler G."/>
            <person name="Nguyen T.T.M."/>
            <person name="Dewar K."/>
            <person name="Conant G."/>
            <person name="Drula E."/>
            <person name="Henrissat B."/>
            <person name="Hansel C."/>
            <person name="Singer S."/>
            <person name="Hutchinson M.I."/>
            <person name="de Vries R.P."/>
            <person name="Natvig D.O."/>
            <person name="Powell A.J."/>
            <person name="Tsang A."/>
            <person name="Grigoriev I.V."/>
        </authorList>
    </citation>
    <scope>NUCLEOTIDE SEQUENCE [LARGE SCALE GENOMIC DNA]</scope>
    <source>
        <strain evidence="2 3">CBS 494.80</strain>
    </source>
</reference>
<protein>
    <submittedName>
        <fullName evidence="2">Uncharacterized protein</fullName>
    </submittedName>
</protein>
<evidence type="ECO:0000256" key="1">
    <source>
        <dbReference type="SAM" id="MobiDB-lite"/>
    </source>
</evidence>
<gene>
    <name evidence="2" type="ORF">VTL71DRAFT_3043</name>
</gene>